<dbReference type="Gene3D" id="3.40.50.2000">
    <property type="entry name" value="Glycogen Phosphorylase B"/>
    <property type="match status" value="2"/>
</dbReference>
<dbReference type="Pfam" id="PF13692">
    <property type="entry name" value="Glyco_trans_1_4"/>
    <property type="match status" value="1"/>
</dbReference>
<sequence>MDVDRPRRPTGSTLPRGDRSMNVLVVTSHRPWELTEPLETTDVSVTTLEIDASRSLVQRTIDTVRGLYREFRGDRPDIVVVDVYEVSGLLTLLFSRLARTNVVVRLVGDRTGGVLLDQIQSARASGDRRSELVYRLMYLLSSVVISNADGAIVVSTDLKRTLCSRGTFRPERVAVVPVPFRMETLSDGGNTVDTNRRQLVQEEQVAEPRTRLLTVTNLKYQSKYDGVRTILSEITPLLGTHEDLEYVIAGGGVFEDRLRRDVIERLPPSIRERVTVTGYVEDVTSLYRSADIFVYVSYLDGYPNAVLEAQGMGLPVVANEDFGMVDQIQDGETGLLVDPDESGALRNAVERLLESPDEGRRLGENARNRVDTENAVSVIGTQLVSALCRLRSAR</sequence>
<dbReference type="Proteomes" id="UP000250088">
    <property type="component" value="Chromosome"/>
</dbReference>
<dbReference type="AlphaFoldDB" id="A0A2Z2HRZ6"/>
<dbReference type="EMBL" id="CP019893">
    <property type="protein sequence ID" value="ARS89976.1"/>
    <property type="molecule type" value="Genomic_DNA"/>
</dbReference>
<dbReference type="KEGG" id="naj:B1756_09700"/>
<dbReference type="InterPro" id="IPR028098">
    <property type="entry name" value="Glyco_trans_4-like_N"/>
</dbReference>
<dbReference type="SUPFAM" id="SSF53756">
    <property type="entry name" value="UDP-Glycosyltransferase/glycogen phosphorylase"/>
    <property type="match status" value="1"/>
</dbReference>
<gene>
    <name evidence="2" type="ORF">B1756_09700</name>
</gene>
<proteinExistence type="predicted"/>
<dbReference type="GO" id="GO:0016757">
    <property type="term" value="F:glycosyltransferase activity"/>
    <property type="evidence" value="ECO:0007669"/>
    <property type="project" value="TreeGrafter"/>
</dbReference>
<dbReference type="PANTHER" id="PTHR12526:SF636">
    <property type="entry name" value="BLL3647 PROTEIN"/>
    <property type="match status" value="1"/>
</dbReference>
<dbReference type="PANTHER" id="PTHR12526">
    <property type="entry name" value="GLYCOSYLTRANSFERASE"/>
    <property type="match status" value="1"/>
</dbReference>
<keyword evidence="3" id="KW-1185">Reference proteome</keyword>
<evidence type="ECO:0000313" key="3">
    <source>
        <dbReference type="Proteomes" id="UP000250088"/>
    </source>
</evidence>
<dbReference type="Pfam" id="PF13579">
    <property type="entry name" value="Glyco_trans_4_4"/>
    <property type="match status" value="1"/>
</dbReference>
<organism evidence="2 3">
    <name type="scientific">Natrarchaeobaculum aegyptiacum</name>
    <dbReference type="NCBI Taxonomy" id="745377"/>
    <lineage>
        <taxon>Archaea</taxon>
        <taxon>Methanobacteriati</taxon>
        <taxon>Methanobacteriota</taxon>
        <taxon>Stenosarchaea group</taxon>
        <taxon>Halobacteria</taxon>
        <taxon>Halobacteriales</taxon>
        <taxon>Natrialbaceae</taxon>
        <taxon>Natrarchaeobaculum</taxon>
    </lineage>
</organism>
<protein>
    <recommendedName>
        <fullName evidence="1">Glycosyltransferase subfamily 4-like N-terminal domain-containing protein</fullName>
    </recommendedName>
</protein>
<dbReference type="CDD" id="cd03801">
    <property type="entry name" value="GT4_PimA-like"/>
    <property type="match status" value="1"/>
</dbReference>
<accession>A0A2Z2HRZ6</accession>
<evidence type="ECO:0000313" key="2">
    <source>
        <dbReference type="EMBL" id="ARS89976.1"/>
    </source>
</evidence>
<name>A0A2Z2HRZ6_9EURY</name>
<feature type="domain" description="Glycosyltransferase subfamily 4-like N-terminal" evidence="1">
    <location>
        <begin position="21"/>
        <end position="178"/>
    </location>
</feature>
<reference evidence="3" key="1">
    <citation type="submission" date="2017-02" db="EMBL/GenBank/DDBJ databases">
        <title>Natronthermophilus aegyptiacus gen. nov.,sp. nov., an aerobic, extremely halophilic alkalithermophilic archaeon isolated from the athalassohaline Wadi An Natrun, Egypt.</title>
        <authorList>
            <person name="Zhao B."/>
        </authorList>
    </citation>
    <scope>NUCLEOTIDE SEQUENCE [LARGE SCALE GENOMIC DNA]</scope>
    <source>
        <strain evidence="3">JW/NM-HA 15</strain>
    </source>
</reference>
<evidence type="ECO:0000259" key="1">
    <source>
        <dbReference type="Pfam" id="PF13579"/>
    </source>
</evidence>